<gene>
    <name evidence="19" type="ORF">ODALV1_LOCUS10301</name>
</gene>
<evidence type="ECO:0000256" key="11">
    <source>
        <dbReference type="ARBA" id="ARBA00022840"/>
    </source>
</evidence>
<comment type="catalytic activity">
    <reaction evidence="15">
        <text>ATP + H2O = ADP + phosphate + H(+)</text>
        <dbReference type="Rhea" id="RHEA:13065"/>
        <dbReference type="ChEBI" id="CHEBI:15377"/>
        <dbReference type="ChEBI" id="CHEBI:15378"/>
        <dbReference type="ChEBI" id="CHEBI:30616"/>
        <dbReference type="ChEBI" id="CHEBI:43474"/>
        <dbReference type="ChEBI" id="CHEBI:456216"/>
        <dbReference type="EC" id="3.6.4.13"/>
    </reaction>
</comment>
<accession>A0ABP1QKB5</accession>
<keyword evidence="20" id="KW-1185">Reference proteome</keyword>
<keyword evidence="13" id="KW-0943">RNA-mediated gene silencing</keyword>
<keyword evidence="8" id="KW-0221">Differentiation</keyword>
<dbReference type="Pfam" id="PF21010">
    <property type="entry name" value="HA2_C"/>
    <property type="match status" value="1"/>
</dbReference>
<reference evidence="19 20" key="1">
    <citation type="submission" date="2024-08" db="EMBL/GenBank/DDBJ databases">
        <authorList>
            <person name="Cucini C."/>
            <person name="Frati F."/>
        </authorList>
    </citation>
    <scope>NUCLEOTIDE SEQUENCE [LARGE SCALE GENOMIC DNA]</scope>
</reference>
<dbReference type="PANTHER" id="PTHR18934:SF113">
    <property type="entry name" value="ATP-DEPENDENT RNA HELICASE TDRD9"/>
    <property type="match status" value="1"/>
</dbReference>
<evidence type="ECO:0000256" key="10">
    <source>
        <dbReference type="ARBA" id="ARBA00022806"/>
    </source>
</evidence>
<dbReference type="CDD" id="cd18791">
    <property type="entry name" value="SF2_C_RHA"/>
    <property type="match status" value="1"/>
</dbReference>
<keyword evidence="9" id="KW-0378">Hydrolase</keyword>
<dbReference type="SMART" id="SM00487">
    <property type="entry name" value="DEXDc"/>
    <property type="match status" value="1"/>
</dbReference>
<keyword evidence="14" id="KW-0469">Meiosis</keyword>
<dbReference type="Pfam" id="PF00567">
    <property type="entry name" value="TUDOR"/>
    <property type="match status" value="1"/>
</dbReference>
<evidence type="ECO:0000259" key="18">
    <source>
        <dbReference type="PROSITE" id="PS51194"/>
    </source>
</evidence>
<evidence type="ECO:0000256" key="16">
    <source>
        <dbReference type="SAM" id="MobiDB-lite"/>
    </source>
</evidence>
<feature type="domain" description="Helicase C-terminal" evidence="18">
    <location>
        <begin position="416"/>
        <end position="592"/>
    </location>
</feature>
<protein>
    <recommendedName>
        <fullName evidence="4">Probable ATP-dependent RNA helicase spindle-E</fullName>
        <ecNumber evidence="3">3.6.4.13</ecNumber>
    </recommendedName>
</protein>
<dbReference type="PANTHER" id="PTHR18934">
    <property type="entry name" value="ATP-DEPENDENT RNA HELICASE"/>
    <property type="match status" value="1"/>
</dbReference>
<dbReference type="Gene3D" id="2.40.50.90">
    <property type="match status" value="1"/>
</dbReference>
<dbReference type="SUPFAM" id="SSF52540">
    <property type="entry name" value="P-loop containing nucleoside triphosphate hydrolases"/>
    <property type="match status" value="1"/>
</dbReference>
<dbReference type="PROSITE" id="PS51192">
    <property type="entry name" value="HELICASE_ATP_BIND_1"/>
    <property type="match status" value="1"/>
</dbReference>
<evidence type="ECO:0000256" key="9">
    <source>
        <dbReference type="ARBA" id="ARBA00022801"/>
    </source>
</evidence>
<keyword evidence="6" id="KW-0963">Cytoplasm</keyword>
<evidence type="ECO:0000259" key="17">
    <source>
        <dbReference type="PROSITE" id="PS51192"/>
    </source>
</evidence>
<organism evidence="19 20">
    <name type="scientific">Orchesella dallaii</name>
    <dbReference type="NCBI Taxonomy" id="48710"/>
    <lineage>
        <taxon>Eukaryota</taxon>
        <taxon>Metazoa</taxon>
        <taxon>Ecdysozoa</taxon>
        <taxon>Arthropoda</taxon>
        <taxon>Hexapoda</taxon>
        <taxon>Collembola</taxon>
        <taxon>Entomobryomorpha</taxon>
        <taxon>Entomobryoidea</taxon>
        <taxon>Orchesellidae</taxon>
        <taxon>Orchesellinae</taxon>
        <taxon>Orchesella</taxon>
    </lineage>
</organism>
<dbReference type="InterPro" id="IPR014001">
    <property type="entry name" value="Helicase_ATP-bd"/>
</dbReference>
<evidence type="ECO:0000256" key="3">
    <source>
        <dbReference type="ARBA" id="ARBA00012552"/>
    </source>
</evidence>
<dbReference type="Proteomes" id="UP001642540">
    <property type="component" value="Unassembled WGS sequence"/>
</dbReference>
<dbReference type="InterPro" id="IPR027417">
    <property type="entry name" value="P-loop_NTPase"/>
</dbReference>
<name>A0ABP1QKB5_9HEXA</name>
<dbReference type="Gene3D" id="3.40.50.300">
    <property type="entry name" value="P-loop containing nucleotide triphosphate hydrolases"/>
    <property type="match status" value="2"/>
</dbReference>
<proteinExistence type="inferred from homology"/>
<dbReference type="SUPFAM" id="SSF63748">
    <property type="entry name" value="Tudor/PWWP/MBT"/>
    <property type="match status" value="1"/>
</dbReference>
<keyword evidence="11" id="KW-0067">ATP-binding</keyword>
<evidence type="ECO:0000313" key="20">
    <source>
        <dbReference type="Proteomes" id="UP001642540"/>
    </source>
</evidence>
<evidence type="ECO:0000256" key="5">
    <source>
        <dbReference type="ARBA" id="ARBA00022473"/>
    </source>
</evidence>
<sequence>MASNRDGKLPISNFFTFGNKPLPKMTHPTSLMVAPGTNSNHCDSLDGWSIPPTPAQEIENEFAYVKEHSEKRMSLINKARFAGQRNQNFGAGNHVTEERRGRGRGQRRGGGERGRGCSANRGGVGRGNRMIAGKSIFGTVPDNRASDLDVYIKYDFDKRMFDTSHLVINRMRGKILSHLAENQVMIIEGFTGCGKTTQVPQFILDDSVLNQQSCRIVVTQPRRIAAISVANRVGAERHWGVGGLVGYQVGMDKRVSEDTRLTYMTTGVLLQLLIARKSLSEWTHIIIDEVHERDLDTDLLLLVINKLMVDTRNGSTKIILMSATLNTDKFARYFPLWDDSKDACVCVSVDLPNQFPVEEFYLDQVANLAGYQNLNMDGLEEPKVHQEVYEIAEKIIEGLDEAENKEMMNPGRGGGDVAAATNICRGAVLVFLPGLLEIETFYKVLTEVNTVRACSNDPNGLTKWQVLPLHSSITNEEQQRVFIQAKTGYRKIILATNIAESSITVPDIKYVIDFCLTKSLSCDRTTNYTCLRLEWASKNQCIQRRGRCGRVSAGLVYRMVSKQFYETLEQECQPEMLKSSLESVVLQVKLLDMGTPADVLSWAVDPPSSTLISRAVANLKEIGALTINAGGKYAVFDGDLTFVGRVLSRLPIDIRLGRLILLGHVFDCLEDTVIIAAGLSVKTPFAYPYSKRLDAYLSKLNWTAQSFSDCIALHNLYSGWYRRHQNRDFLGFADEKAWARTYFVQLTSLREMKVMIDELYKRLKMCGIELLPSSRGAEDQRLVLKLVIAGGFYPNYFNRTRPNPKDYQKEITKDVAGRDPFSSVVFQGFPLEQPGELYKKIICRHVAFQNSIPSVQFHGSKVVVTFDSRGDKLGPICSAVYRAVKLRQLRQTITFPTPSRDDAYVLISSGKMRMEMEDVLASPRQVVMPGLNVRTVQAIVTHIASPTEFFIIRKCDESNGRQIADILNKIRLNLQGILIEECFPGQLCIVYVKGKYFRARIDSEKSNREELLVYLIDRGMSLWVRRIQCVFSANGAACEAGLNEKPALAIKCRLSEVRPAMRNSCVWNTEALSLFENYCAHTKNQVYINIYSIVECVIAGILKNSEDAKASSANQLLVSKKLADECTEPMASRENHILREQVLADGRGEVLVALKSLEDDQNKCVIPERLMDPPQFDTEPEQLALLRGPHSPLEMVFSSLCRSAHLKQVITDGSSTNSVVLDQDPDNPSSRLLIAANVAIAARSGNILARETTVMPPIPGLCGLLAMLFCPKLEFRVDADYTTYTGCLTGLGVDPENNQSVYRDHDMEVVFDTVIDNRDIALVNSIRSSMNYILTEKAQNTDIQNLRIRMRREALTLLERQRSSMDEVWPEQPHEWNMIDPSRLRYAAKPKEVGAVFPLHPYVALDEKQEGNELPMNRNMYFCENAQG</sequence>
<keyword evidence="7" id="KW-0547">Nucleotide-binding</keyword>
<dbReference type="SMART" id="SM00847">
    <property type="entry name" value="HA2"/>
    <property type="match status" value="1"/>
</dbReference>
<dbReference type="EC" id="3.6.4.13" evidence="3"/>
<evidence type="ECO:0000256" key="2">
    <source>
        <dbReference type="ARBA" id="ARBA00008792"/>
    </source>
</evidence>
<evidence type="ECO:0000256" key="13">
    <source>
        <dbReference type="ARBA" id="ARBA00023158"/>
    </source>
</evidence>
<feature type="domain" description="Helicase ATP-binding" evidence="17">
    <location>
        <begin position="176"/>
        <end position="343"/>
    </location>
</feature>
<evidence type="ECO:0000313" key="19">
    <source>
        <dbReference type="EMBL" id="CAL8099647.1"/>
    </source>
</evidence>
<keyword evidence="5" id="KW-0217">Developmental protein</keyword>
<dbReference type="InterPro" id="IPR002999">
    <property type="entry name" value="Tudor"/>
</dbReference>
<dbReference type="InterPro" id="IPR035437">
    <property type="entry name" value="SNase_OB-fold_sf"/>
</dbReference>
<dbReference type="InterPro" id="IPR001650">
    <property type="entry name" value="Helicase_C-like"/>
</dbReference>
<dbReference type="CDD" id="cd17917">
    <property type="entry name" value="DEXHc_RHA-like"/>
    <property type="match status" value="1"/>
</dbReference>
<dbReference type="Gene3D" id="2.30.30.140">
    <property type="match status" value="1"/>
</dbReference>
<dbReference type="SMART" id="SM00490">
    <property type="entry name" value="HELICc"/>
    <property type="match status" value="1"/>
</dbReference>
<feature type="region of interest" description="Disordered" evidence="16">
    <location>
        <begin position="87"/>
        <end position="123"/>
    </location>
</feature>
<dbReference type="InterPro" id="IPR011545">
    <property type="entry name" value="DEAD/DEAH_box_helicase_dom"/>
</dbReference>
<evidence type="ECO:0000256" key="12">
    <source>
        <dbReference type="ARBA" id="ARBA00022871"/>
    </source>
</evidence>
<dbReference type="Gene3D" id="1.20.120.1080">
    <property type="match status" value="1"/>
</dbReference>
<dbReference type="EMBL" id="CAXLJM020000032">
    <property type="protein sequence ID" value="CAL8099647.1"/>
    <property type="molecule type" value="Genomic_DNA"/>
</dbReference>
<evidence type="ECO:0000256" key="14">
    <source>
        <dbReference type="ARBA" id="ARBA00023254"/>
    </source>
</evidence>
<comment type="caution">
    <text evidence="19">The sequence shown here is derived from an EMBL/GenBank/DDBJ whole genome shotgun (WGS) entry which is preliminary data.</text>
</comment>
<keyword evidence="12" id="KW-0744">Spermatogenesis</keyword>
<evidence type="ECO:0000256" key="6">
    <source>
        <dbReference type="ARBA" id="ARBA00022490"/>
    </source>
</evidence>
<evidence type="ECO:0000256" key="4">
    <source>
        <dbReference type="ARBA" id="ARBA00013352"/>
    </source>
</evidence>
<evidence type="ECO:0000256" key="1">
    <source>
        <dbReference type="ARBA" id="ARBA00004496"/>
    </source>
</evidence>
<evidence type="ECO:0000256" key="7">
    <source>
        <dbReference type="ARBA" id="ARBA00022741"/>
    </source>
</evidence>
<keyword evidence="10" id="KW-0347">Helicase</keyword>
<dbReference type="PROSITE" id="PS51194">
    <property type="entry name" value="HELICASE_CTER"/>
    <property type="match status" value="1"/>
</dbReference>
<comment type="similarity">
    <text evidence="2">Belongs to the DEAD box helicase family. DEAH subfamily.</text>
</comment>
<dbReference type="Pfam" id="PF00271">
    <property type="entry name" value="Helicase_C"/>
    <property type="match status" value="1"/>
</dbReference>
<evidence type="ECO:0000256" key="8">
    <source>
        <dbReference type="ARBA" id="ARBA00022782"/>
    </source>
</evidence>
<comment type="subcellular location">
    <subcellularLocation>
        <location evidence="1">Cytoplasm</location>
    </subcellularLocation>
</comment>
<dbReference type="InterPro" id="IPR007502">
    <property type="entry name" value="Helicase-assoc_dom"/>
</dbReference>
<dbReference type="Pfam" id="PF00270">
    <property type="entry name" value="DEAD"/>
    <property type="match status" value="1"/>
</dbReference>
<evidence type="ECO:0000256" key="15">
    <source>
        <dbReference type="ARBA" id="ARBA00047984"/>
    </source>
</evidence>